<feature type="region of interest" description="Disordered" evidence="2">
    <location>
        <begin position="1"/>
        <end position="29"/>
    </location>
</feature>
<keyword evidence="1" id="KW-0862">Zinc</keyword>
<dbReference type="PROSITE" id="PS50089">
    <property type="entry name" value="ZF_RING_2"/>
    <property type="match status" value="1"/>
</dbReference>
<feature type="domain" description="SWIM-type" evidence="4">
    <location>
        <begin position="63"/>
        <end position="94"/>
    </location>
</feature>
<dbReference type="GO" id="GO:0061630">
    <property type="term" value="F:ubiquitin protein ligase activity"/>
    <property type="evidence" value="ECO:0007669"/>
    <property type="project" value="InterPro"/>
</dbReference>
<organism evidence="5 6">
    <name type="scientific">Spirodela intermedia</name>
    <name type="common">Intermediate duckweed</name>
    <dbReference type="NCBI Taxonomy" id="51605"/>
    <lineage>
        <taxon>Eukaryota</taxon>
        <taxon>Viridiplantae</taxon>
        <taxon>Streptophyta</taxon>
        <taxon>Embryophyta</taxon>
        <taxon>Tracheophyta</taxon>
        <taxon>Spermatophyta</taxon>
        <taxon>Magnoliopsida</taxon>
        <taxon>Liliopsida</taxon>
        <taxon>Araceae</taxon>
        <taxon>Lemnoideae</taxon>
        <taxon>Spirodela</taxon>
    </lineage>
</organism>
<dbReference type="Gene3D" id="3.30.40.10">
    <property type="entry name" value="Zinc/RING finger domain, C3HC4 (zinc finger)"/>
    <property type="match status" value="1"/>
</dbReference>
<keyword evidence="6" id="KW-1185">Reference proteome</keyword>
<feature type="compositionally biased region" description="Low complexity" evidence="2">
    <location>
        <begin position="1"/>
        <end position="10"/>
    </location>
</feature>
<evidence type="ECO:0000313" key="6">
    <source>
        <dbReference type="Proteomes" id="UP000663760"/>
    </source>
</evidence>
<dbReference type="EMBL" id="LR746280">
    <property type="protein sequence ID" value="CAA7410091.1"/>
    <property type="molecule type" value="Genomic_DNA"/>
</dbReference>
<dbReference type="PANTHER" id="PTHR21540:SF0">
    <property type="entry name" value="PHD FAMILY PROTEIN"/>
    <property type="match status" value="1"/>
</dbReference>
<name>A0A7I8LJ73_SPIIN</name>
<protein>
    <submittedName>
        <fullName evidence="5">Uncharacterized protein</fullName>
    </submittedName>
</protein>
<dbReference type="InterPro" id="IPR001841">
    <property type="entry name" value="Znf_RING"/>
</dbReference>
<accession>A0A7I8LJ73</accession>
<dbReference type="Pfam" id="PF13639">
    <property type="entry name" value="zf-RING_2"/>
    <property type="match status" value="1"/>
</dbReference>
<evidence type="ECO:0000259" key="4">
    <source>
        <dbReference type="PROSITE" id="PS50966"/>
    </source>
</evidence>
<evidence type="ECO:0000259" key="3">
    <source>
        <dbReference type="PROSITE" id="PS50089"/>
    </source>
</evidence>
<dbReference type="Proteomes" id="UP000663760">
    <property type="component" value="Chromosome 17"/>
</dbReference>
<evidence type="ECO:0000313" key="5">
    <source>
        <dbReference type="EMBL" id="CAA7410091.1"/>
    </source>
</evidence>
<dbReference type="InterPro" id="IPR013083">
    <property type="entry name" value="Znf_RING/FYVE/PHD"/>
</dbReference>
<gene>
    <name evidence="5" type="ORF">SI8410_17020769</name>
</gene>
<keyword evidence="1" id="KW-0863">Zinc-finger</keyword>
<dbReference type="InterPro" id="IPR007527">
    <property type="entry name" value="Znf_SWIM"/>
</dbReference>
<feature type="domain" description="RING-type" evidence="3">
    <location>
        <begin position="158"/>
        <end position="205"/>
    </location>
</feature>
<evidence type="ECO:0000256" key="2">
    <source>
        <dbReference type="SAM" id="MobiDB-lite"/>
    </source>
</evidence>
<dbReference type="SUPFAM" id="SSF57850">
    <property type="entry name" value="RING/U-box"/>
    <property type="match status" value="1"/>
</dbReference>
<proteinExistence type="predicted"/>
<dbReference type="InterPro" id="IPR039903">
    <property type="entry name" value="Zswim2"/>
</dbReference>
<keyword evidence="1" id="KW-0479">Metal-binding</keyword>
<sequence length="240" mass="26242">MESSSDSNDPSYPPSPAPPRRRRRTSAARQLSDRIGRALGHRLRLLHRSGADFFVLGVTGNVYTVTIAANPSCSCPDRAAAPCKHTLFVFLRVLSLSLDDACLQRRTLRQPQLRRLLETPTSPEALAGARARERFHQHFSDSGGGGGAPQQQPRGGDCPVCLQEMEREGEALKTCATCGNSLHEGCFLQWRSSRGRRAATCVLCRARWKERKETERYLNLGAYIGEDETAATVGGSSCAG</sequence>
<dbReference type="GO" id="GO:0008270">
    <property type="term" value="F:zinc ion binding"/>
    <property type="evidence" value="ECO:0007669"/>
    <property type="project" value="UniProtKB-KW"/>
</dbReference>
<dbReference type="PROSITE" id="PS50966">
    <property type="entry name" value="ZF_SWIM"/>
    <property type="match status" value="1"/>
</dbReference>
<dbReference type="OrthoDB" id="2122982at2759"/>
<dbReference type="AlphaFoldDB" id="A0A7I8LJ73"/>
<dbReference type="PANTHER" id="PTHR21540">
    <property type="entry name" value="RING FINGER AND SWIM DOMAIN-CONTAINING PROTEIN 2"/>
    <property type="match status" value="1"/>
</dbReference>
<dbReference type="Pfam" id="PF04434">
    <property type="entry name" value="SWIM"/>
    <property type="match status" value="1"/>
</dbReference>
<reference evidence="5" key="1">
    <citation type="submission" date="2020-02" db="EMBL/GenBank/DDBJ databases">
        <authorList>
            <person name="Scholz U."/>
            <person name="Mascher M."/>
            <person name="Fiebig A."/>
        </authorList>
    </citation>
    <scope>NUCLEOTIDE SEQUENCE</scope>
</reference>
<evidence type="ECO:0000256" key="1">
    <source>
        <dbReference type="PROSITE-ProRule" id="PRU00175"/>
    </source>
</evidence>